<dbReference type="Gene3D" id="1.20.1070.10">
    <property type="entry name" value="Rhodopsin 7-helix transmembrane proteins"/>
    <property type="match status" value="1"/>
</dbReference>
<dbReference type="PANTHER" id="PTHR23360">
    <property type="entry name" value="G-PROTEIN COUPLED RECEPTORS FAMILY 1 PROFILE DOMAIN-CONTAINING PROTEIN-RELATED"/>
    <property type="match status" value="1"/>
</dbReference>
<dbReference type="InterPro" id="IPR019424">
    <property type="entry name" value="7TM_GPCR_Srsx"/>
</dbReference>
<keyword evidence="1" id="KW-1133">Transmembrane helix</keyword>
<evidence type="ECO:0000313" key="2">
    <source>
        <dbReference type="Proteomes" id="UP000887563"/>
    </source>
</evidence>
<evidence type="ECO:0000313" key="3">
    <source>
        <dbReference type="WBParaSite" id="Minc3s03408g33755"/>
    </source>
</evidence>
<feature type="transmembrane region" description="Helical" evidence="1">
    <location>
        <begin position="110"/>
        <end position="133"/>
    </location>
</feature>
<keyword evidence="1" id="KW-0812">Transmembrane</keyword>
<dbReference type="SUPFAM" id="SSF81321">
    <property type="entry name" value="Family A G protein-coupled receptor-like"/>
    <property type="match status" value="1"/>
</dbReference>
<reference evidence="3" key="1">
    <citation type="submission" date="2022-11" db="UniProtKB">
        <authorList>
            <consortium name="WormBaseParasite"/>
        </authorList>
    </citation>
    <scope>IDENTIFICATION</scope>
</reference>
<keyword evidence="1" id="KW-0472">Membrane</keyword>
<keyword evidence="2" id="KW-1185">Reference proteome</keyword>
<dbReference type="Pfam" id="PF10320">
    <property type="entry name" value="7TM_GPCR_Srsx"/>
    <property type="match status" value="1"/>
</dbReference>
<protein>
    <submittedName>
        <fullName evidence="3">G-protein coupled receptors family 1 profile domain-containing protein</fullName>
    </submittedName>
</protein>
<sequence length="187" mass="21738">MIFGFNYALDHSDIKVYCNPGEQIEGDVLSFAYYFSIVITLVTVFNYIVIGILIKLWQSGDSDFQRLQTQRIYKSLVVILFVIVFFFLAGVFCSQFIIPLMTNDPEMRFLYFRLFAQLITISGAINAPVLYFCSSEYRTALNKEFPWIPKLFKRMPIIYPSSSIVTNVQVVTTIYPRQNPLRNKMVE</sequence>
<dbReference type="InterPro" id="IPR047130">
    <property type="entry name" value="7TM_GPCR_Srsx_nematod"/>
</dbReference>
<organism evidence="2 3">
    <name type="scientific">Meloidogyne incognita</name>
    <name type="common">Southern root-knot nematode worm</name>
    <name type="synonym">Oxyuris incognita</name>
    <dbReference type="NCBI Taxonomy" id="6306"/>
    <lineage>
        <taxon>Eukaryota</taxon>
        <taxon>Metazoa</taxon>
        <taxon>Ecdysozoa</taxon>
        <taxon>Nematoda</taxon>
        <taxon>Chromadorea</taxon>
        <taxon>Rhabditida</taxon>
        <taxon>Tylenchina</taxon>
        <taxon>Tylenchomorpha</taxon>
        <taxon>Tylenchoidea</taxon>
        <taxon>Meloidogynidae</taxon>
        <taxon>Meloidogyninae</taxon>
        <taxon>Meloidogyne</taxon>
        <taxon>Meloidogyne incognita group</taxon>
    </lineage>
</organism>
<name>A0A914N0V4_MELIC</name>
<dbReference type="Proteomes" id="UP000887563">
    <property type="component" value="Unplaced"/>
</dbReference>
<proteinExistence type="predicted"/>
<dbReference type="WBParaSite" id="Minc3s03408g33755">
    <property type="protein sequence ID" value="Minc3s03408g33755"/>
    <property type="gene ID" value="Minc3s03408g33755"/>
</dbReference>
<accession>A0A914N0V4</accession>
<evidence type="ECO:0000256" key="1">
    <source>
        <dbReference type="SAM" id="Phobius"/>
    </source>
</evidence>
<feature type="transmembrane region" description="Helical" evidence="1">
    <location>
        <begin position="75"/>
        <end position="98"/>
    </location>
</feature>
<dbReference type="AlphaFoldDB" id="A0A914N0V4"/>
<feature type="transmembrane region" description="Helical" evidence="1">
    <location>
        <begin position="31"/>
        <end position="54"/>
    </location>
</feature>